<keyword evidence="3" id="KW-1185">Reference proteome</keyword>
<name>A0A8H4A4N7_GIGMA</name>
<dbReference type="Proteomes" id="UP000439903">
    <property type="component" value="Unassembled WGS sequence"/>
</dbReference>
<accession>A0A8H4A4N7</accession>
<evidence type="ECO:0000313" key="2">
    <source>
        <dbReference type="EMBL" id="KAF0429257.1"/>
    </source>
</evidence>
<proteinExistence type="predicted"/>
<dbReference type="AlphaFoldDB" id="A0A8H4A4N7"/>
<evidence type="ECO:0000256" key="1">
    <source>
        <dbReference type="SAM" id="MobiDB-lite"/>
    </source>
</evidence>
<protein>
    <submittedName>
        <fullName evidence="2">Uncharacterized protein</fullName>
    </submittedName>
</protein>
<feature type="region of interest" description="Disordered" evidence="1">
    <location>
        <begin position="52"/>
        <end position="75"/>
    </location>
</feature>
<gene>
    <name evidence="2" type="ORF">F8M41_005735</name>
</gene>
<evidence type="ECO:0000313" key="3">
    <source>
        <dbReference type="Proteomes" id="UP000439903"/>
    </source>
</evidence>
<feature type="compositionally biased region" description="Basic and acidic residues" evidence="1">
    <location>
        <begin position="53"/>
        <end position="62"/>
    </location>
</feature>
<comment type="caution">
    <text evidence="2">The sequence shown here is derived from an EMBL/GenBank/DDBJ whole genome shotgun (WGS) entry which is preliminary data.</text>
</comment>
<reference evidence="2 3" key="1">
    <citation type="journal article" date="2019" name="Environ. Microbiol.">
        <title>At the nexus of three kingdoms: the genome of the mycorrhizal fungus Gigaspora margarita provides insights into plant, endobacterial and fungal interactions.</title>
        <authorList>
            <person name="Venice F."/>
            <person name="Ghignone S."/>
            <person name="Salvioli di Fossalunga A."/>
            <person name="Amselem J."/>
            <person name="Novero M."/>
            <person name="Xianan X."/>
            <person name="Sedzielewska Toro K."/>
            <person name="Morin E."/>
            <person name="Lipzen A."/>
            <person name="Grigoriev I.V."/>
            <person name="Henrissat B."/>
            <person name="Martin F.M."/>
            <person name="Bonfante P."/>
        </authorList>
    </citation>
    <scope>NUCLEOTIDE SEQUENCE [LARGE SCALE GENOMIC DNA]</scope>
    <source>
        <strain evidence="2 3">BEG34</strain>
    </source>
</reference>
<dbReference type="EMBL" id="WTPW01001550">
    <property type="protein sequence ID" value="KAF0429257.1"/>
    <property type="molecule type" value="Genomic_DNA"/>
</dbReference>
<sequence length="123" mass="14167">MELGDTIEFLRNQDHKIIEFEDTLEVLRGSYSSLVDEIGNLQVISRQGSMVQKQDDWEERNISESSSAAQQRLAPASNETLKNFGMIMKEKRHFGKKSFISFEKKMKNLDLTLMKPGKTKKIV</sequence>
<organism evidence="2 3">
    <name type="scientific">Gigaspora margarita</name>
    <dbReference type="NCBI Taxonomy" id="4874"/>
    <lineage>
        <taxon>Eukaryota</taxon>
        <taxon>Fungi</taxon>
        <taxon>Fungi incertae sedis</taxon>
        <taxon>Mucoromycota</taxon>
        <taxon>Glomeromycotina</taxon>
        <taxon>Glomeromycetes</taxon>
        <taxon>Diversisporales</taxon>
        <taxon>Gigasporaceae</taxon>
        <taxon>Gigaspora</taxon>
    </lineage>
</organism>
<dbReference type="OrthoDB" id="2485375at2759"/>